<sequence length="133" mass="14710">MAIWLAASAAALPAQAQEAPLLPVKAVPAEGRILFTLPRPDADGVAGRFLYATTMRSGLGSANLRIDRGMVGPEQILAFRRIGKKVAVTFENWRFRATGDAAVAEGEPRRVCRRLQLLRRWSLYEQDDEQVFS</sequence>
<comment type="caution">
    <text evidence="2">The sequence shown here is derived from an EMBL/GenBank/DDBJ whole genome shotgun (WGS) entry which is preliminary data.</text>
</comment>
<proteinExistence type="predicted"/>
<dbReference type="Proteomes" id="UP000531251">
    <property type="component" value="Unassembled WGS sequence"/>
</dbReference>
<gene>
    <name evidence="2" type="ORF">GGR89_003830</name>
</gene>
<dbReference type="EMBL" id="JAATJB010000015">
    <property type="protein sequence ID" value="NJB99489.1"/>
    <property type="molecule type" value="Genomic_DNA"/>
</dbReference>
<name>A0A7X5Y1R3_9SPHN</name>
<organism evidence="2 3">
    <name type="scientific">Sphingomonas trueperi</name>
    <dbReference type="NCBI Taxonomy" id="53317"/>
    <lineage>
        <taxon>Bacteria</taxon>
        <taxon>Pseudomonadati</taxon>
        <taxon>Pseudomonadota</taxon>
        <taxon>Alphaproteobacteria</taxon>
        <taxon>Sphingomonadales</taxon>
        <taxon>Sphingomonadaceae</taxon>
        <taxon>Sphingomonas</taxon>
    </lineage>
</organism>
<evidence type="ECO:0000313" key="3">
    <source>
        <dbReference type="Proteomes" id="UP000531251"/>
    </source>
</evidence>
<accession>A0A7X5Y1R3</accession>
<dbReference type="RefSeq" id="WP_206434333.1">
    <property type="nucleotide sequence ID" value="NZ_BAAADY010000046.1"/>
</dbReference>
<feature type="chain" id="PRO_5030870793" evidence="1">
    <location>
        <begin position="17"/>
        <end position="133"/>
    </location>
</feature>
<evidence type="ECO:0000256" key="1">
    <source>
        <dbReference type="SAM" id="SignalP"/>
    </source>
</evidence>
<dbReference type="AlphaFoldDB" id="A0A7X5Y1R3"/>
<protein>
    <submittedName>
        <fullName evidence="2">Uncharacterized protein</fullName>
    </submittedName>
</protein>
<keyword evidence="3" id="KW-1185">Reference proteome</keyword>
<keyword evidence="1" id="KW-0732">Signal</keyword>
<evidence type="ECO:0000313" key="2">
    <source>
        <dbReference type="EMBL" id="NJB99489.1"/>
    </source>
</evidence>
<reference evidence="2 3" key="1">
    <citation type="submission" date="2020-03" db="EMBL/GenBank/DDBJ databases">
        <title>Genomic Encyclopedia of Type Strains, Phase IV (KMG-IV): sequencing the most valuable type-strain genomes for metagenomic binning, comparative biology and taxonomic classification.</title>
        <authorList>
            <person name="Goeker M."/>
        </authorList>
    </citation>
    <scope>NUCLEOTIDE SEQUENCE [LARGE SCALE GENOMIC DNA]</scope>
    <source>
        <strain evidence="2 3">DSM 7225</strain>
    </source>
</reference>
<feature type="signal peptide" evidence="1">
    <location>
        <begin position="1"/>
        <end position="16"/>
    </location>
</feature>